<dbReference type="PANTHER" id="PTHR35457:SF1">
    <property type="entry name" value="HEME A SYNTHASE"/>
    <property type="match status" value="1"/>
</dbReference>
<feature type="transmembrane region" description="Helical" evidence="13">
    <location>
        <begin position="265"/>
        <end position="284"/>
    </location>
</feature>
<proteinExistence type="predicted"/>
<comment type="subcellular location">
    <subcellularLocation>
        <location evidence="1">Membrane</location>
        <topology evidence="1">Multi-pass membrane protein</topology>
    </subcellularLocation>
</comment>
<keyword evidence="9 13" id="KW-0472">Membrane</keyword>
<evidence type="ECO:0000313" key="14">
    <source>
        <dbReference type="EMBL" id="PWD49973.1"/>
    </source>
</evidence>
<keyword evidence="4" id="KW-0479">Metal-binding</keyword>
<feature type="transmembrane region" description="Helical" evidence="13">
    <location>
        <begin position="140"/>
        <end position="162"/>
    </location>
</feature>
<name>A0A2U1ZSQ9_9MICO</name>
<evidence type="ECO:0000256" key="1">
    <source>
        <dbReference type="ARBA" id="ARBA00004141"/>
    </source>
</evidence>
<feature type="compositionally biased region" description="Low complexity" evidence="12">
    <location>
        <begin position="317"/>
        <end position="329"/>
    </location>
</feature>
<keyword evidence="7" id="KW-0408">Iron</keyword>
<sequence>MSAATTPRASWTDRLTPRLTLGVAIANLVAQAVIILTGGVVRLTSSGLGCSTWPECEPGEFTPVFHAEMTFHPLIEFGNRTLTGVLVAIALALAILVLFSPGTSRRSVRFRILGLLPLVGVLVQAVLGGITVLVDLHPAVVGSHFLISAALVWVSALFVARLREGDDAPVPSVGAAGRGSRWLGAAPLTFGILTAIVVVLGVITTGAGPHSGDSEVGYRFPVDPALVARVHAMSVWVFVVALLVTLVVLHRRGVTGQGLPRARRAWWVLLTVTLAQGLIGYVQYFTGLPIGLVALHLFGSAGLVTAVTFAITSLRTRGAPAPRPGAARPTTDHEVPADR</sequence>
<dbReference type="PANTHER" id="PTHR35457">
    <property type="entry name" value="HEME A SYNTHASE"/>
    <property type="match status" value="1"/>
</dbReference>
<feature type="region of interest" description="Disordered" evidence="12">
    <location>
        <begin position="317"/>
        <end position="339"/>
    </location>
</feature>
<keyword evidence="6" id="KW-0560">Oxidoreductase</keyword>
<dbReference type="InterPro" id="IPR003780">
    <property type="entry name" value="COX15/CtaA_fam"/>
</dbReference>
<feature type="transmembrane region" description="Helical" evidence="13">
    <location>
        <begin position="182"/>
        <end position="206"/>
    </location>
</feature>
<evidence type="ECO:0000256" key="2">
    <source>
        <dbReference type="ARBA" id="ARBA00022475"/>
    </source>
</evidence>
<keyword evidence="15" id="KW-1185">Reference proteome</keyword>
<evidence type="ECO:0000256" key="11">
    <source>
        <dbReference type="ARBA" id="ARBA00023444"/>
    </source>
</evidence>
<feature type="transmembrane region" description="Helical" evidence="13">
    <location>
        <begin position="21"/>
        <end position="41"/>
    </location>
</feature>
<reference evidence="14 15" key="1">
    <citation type="submission" date="2018-03" db="EMBL/GenBank/DDBJ databases">
        <title>Genome assembly of novel Miniimonas species PCH200.</title>
        <authorList>
            <person name="Thakur V."/>
            <person name="Kumar V."/>
            <person name="Singh D."/>
        </authorList>
    </citation>
    <scope>NUCLEOTIDE SEQUENCE [LARGE SCALE GENOMIC DNA]</scope>
    <source>
        <strain evidence="14 15">PCH200</strain>
    </source>
</reference>
<comment type="caution">
    <text evidence="14">The sequence shown here is derived from an EMBL/GenBank/DDBJ whole genome shotgun (WGS) entry which is preliminary data.</text>
</comment>
<evidence type="ECO:0000256" key="9">
    <source>
        <dbReference type="ARBA" id="ARBA00023136"/>
    </source>
</evidence>
<protein>
    <submittedName>
        <fullName evidence="14">Cytochrome oxidase assembly protein</fullName>
    </submittedName>
</protein>
<keyword evidence="5 13" id="KW-1133">Transmembrane helix</keyword>
<feature type="transmembrane region" description="Helical" evidence="13">
    <location>
        <begin position="290"/>
        <end position="314"/>
    </location>
</feature>
<dbReference type="OrthoDB" id="5241540at2"/>
<dbReference type="EMBL" id="PYHR01000002">
    <property type="protein sequence ID" value="PWD49973.1"/>
    <property type="molecule type" value="Genomic_DNA"/>
</dbReference>
<dbReference type="GO" id="GO:0046872">
    <property type="term" value="F:metal ion binding"/>
    <property type="evidence" value="ECO:0007669"/>
    <property type="project" value="UniProtKB-KW"/>
</dbReference>
<evidence type="ECO:0000313" key="15">
    <source>
        <dbReference type="Proteomes" id="UP000245166"/>
    </source>
</evidence>
<dbReference type="RefSeq" id="WP_109228357.1">
    <property type="nucleotide sequence ID" value="NZ_PYHR01000002.1"/>
</dbReference>
<evidence type="ECO:0000256" key="4">
    <source>
        <dbReference type="ARBA" id="ARBA00022723"/>
    </source>
</evidence>
<dbReference type="Proteomes" id="UP000245166">
    <property type="component" value="Unassembled WGS sequence"/>
</dbReference>
<gene>
    <name evidence="14" type="ORF">C8046_04040</name>
</gene>
<dbReference type="GO" id="GO:0016491">
    <property type="term" value="F:oxidoreductase activity"/>
    <property type="evidence" value="ECO:0007669"/>
    <property type="project" value="UniProtKB-KW"/>
</dbReference>
<evidence type="ECO:0000256" key="6">
    <source>
        <dbReference type="ARBA" id="ARBA00023002"/>
    </source>
</evidence>
<feature type="transmembrane region" description="Helical" evidence="13">
    <location>
        <begin position="81"/>
        <end position="100"/>
    </location>
</feature>
<dbReference type="GO" id="GO:0006784">
    <property type="term" value="P:heme A biosynthetic process"/>
    <property type="evidence" value="ECO:0007669"/>
    <property type="project" value="InterPro"/>
</dbReference>
<evidence type="ECO:0000256" key="13">
    <source>
        <dbReference type="SAM" id="Phobius"/>
    </source>
</evidence>
<dbReference type="AlphaFoldDB" id="A0A2U1ZSQ9"/>
<evidence type="ECO:0000256" key="3">
    <source>
        <dbReference type="ARBA" id="ARBA00022692"/>
    </source>
</evidence>
<dbReference type="InterPro" id="IPR050450">
    <property type="entry name" value="COX15/CtaA_HemeA_synthase"/>
</dbReference>
<comment type="pathway">
    <text evidence="11">Porphyrin-containing compound metabolism.</text>
</comment>
<keyword evidence="3 13" id="KW-0812">Transmembrane</keyword>
<feature type="transmembrane region" description="Helical" evidence="13">
    <location>
        <begin position="226"/>
        <end position="249"/>
    </location>
</feature>
<dbReference type="GO" id="GO:0016020">
    <property type="term" value="C:membrane"/>
    <property type="evidence" value="ECO:0007669"/>
    <property type="project" value="UniProtKB-SubCell"/>
</dbReference>
<feature type="compositionally biased region" description="Basic and acidic residues" evidence="12">
    <location>
        <begin position="330"/>
        <end position="339"/>
    </location>
</feature>
<keyword evidence="8" id="KW-0350">Heme biosynthesis</keyword>
<feature type="transmembrane region" description="Helical" evidence="13">
    <location>
        <begin position="112"/>
        <end position="134"/>
    </location>
</feature>
<evidence type="ECO:0000256" key="5">
    <source>
        <dbReference type="ARBA" id="ARBA00022989"/>
    </source>
</evidence>
<dbReference type="Pfam" id="PF02628">
    <property type="entry name" value="COX15-CtaA"/>
    <property type="match status" value="1"/>
</dbReference>
<evidence type="ECO:0000256" key="10">
    <source>
        <dbReference type="ARBA" id="ARBA00023157"/>
    </source>
</evidence>
<evidence type="ECO:0000256" key="7">
    <source>
        <dbReference type="ARBA" id="ARBA00023004"/>
    </source>
</evidence>
<keyword evidence="10" id="KW-1015">Disulfide bond</keyword>
<accession>A0A2U1ZSQ9</accession>
<evidence type="ECO:0000256" key="8">
    <source>
        <dbReference type="ARBA" id="ARBA00023133"/>
    </source>
</evidence>
<keyword evidence="2" id="KW-1003">Cell membrane</keyword>
<organism evidence="14 15">
    <name type="scientific">Serinibacter arcticus</name>
    <dbReference type="NCBI Taxonomy" id="1655435"/>
    <lineage>
        <taxon>Bacteria</taxon>
        <taxon>Bacillati</taxon>
        <taxon>Actinomycetota</taxon>
        <taxon>Actinomycetes</taxon>
        <taxon>Micrococcales</taxon>
        <taxon>Beutenbergiaceae</taxon>
        <taxon>Serinibacter</taxon>
    </lineage>
</organism>
<evidence type="ECO:0000256" key="12">
    <source>
        <dbReference type="SAM" id="MobiDB-lite"/>
    </source>
</evidence>